<feature type="transmembrane region" description="Helical" evidence="2">
    <location>
        <begin position="367"/>
        <end position="389"/>
    </location>
</feature>
<gene>
    <name evidence="3" type="ORF">C922_05133</name>
</gene>
<dbReference type="AlphaFoldDB" id="W6ZYR6"/>
<protein>
    <submittedName>
        <fullName evidence="3">Uncharacterized protein</fullName>
    </submittedName>
</protein>
<dbReference type="GeneID" id="20040407"/>
<reference evidence="3 4" key="1">
    <citation type="submission" date="2013-02" db="EMBL/GenBank/DDBJ databases">
        <title>The Genome Sequence of Plasmodium inui San Antonio 1.</title>
        <authorList>
            <consortium name="The Broad Institute Genome Sequencing Platform"/>
            <consortium name="The Broad Institute Genome Sequencing Center for Infectious Disease"/>
            <person name="Neafsey D."/>
            <person name="Cheeseman I."/>
            <person name="Volkman S."/>
            <person name="Adams J."/>
            <person name="Walker B."/>
            <person name="Young S.K."/>
            <person name="Zeng Q."/>
            <person name="Gargeya S."/>
            <person name="Fitzgerald M."/>
            <person name="Haas B."/>
            <person name="Abouelleil A."/>
            <person name="Alvarado L."/>
            <person name="Arachchi H.M."/>
            <person name="Berlin A.M."/>
            <person name="Chapman S.B."/>
            <person name="Dewar J."/>
            <person name="Goldberg J."/>
            <person name="Griggs A."/>
            <person name="Gujja S."/>
            <person name="Hansen M."/>
            <person name="Howarth C."/>
            <person name="Imamovic A."/>
            <person name="Larimer J."/>
            <person name="McCowan C."/>
            <person name="Murphy C."/>
            <person name="Neiman D."/>
            <person name="Pearson M."/>
            <person name="Priest M."/>
            <person name="Roberts A."/>
            <person name="Saif S."/>
            <person name="Shea T."/>
            <person name="Sisk P."/>
            <person name="Sykes S."/>
            <person name="Wortman J."/>
            <person name="Nusbaum C."/>
            <person name="Birren B."/>
        </authorList>
    </citation>
    <scope>NUCLEOTIDE SEQUENCE [LARGE SCALE GENOMIC DNA]</scope>
    <source>
        <strain evidence="3 4">San Antonio 1</strain>
    </source>
</reference>
<evidence type="ECO:0000313" key="4">
    <source>
        <dbReference type="Proteomes" id="UP000030640"/>
    </source>
</evidence>
<keyword evidence="2" id="KW-1133">Transmembrane helix</keyword>
<organism evidence="3 4">
    <name type="scientific">Plasmodium inui San Antonio 1</name>
    <dbReference type="NCBI Taxonomy" id="1237626"/>
    <lineage>
        <taxon>Eukaryota</taxon>
        <taxon>Sar</taxon>
        <taxon>Alveolata</taxon>
        <taxon>Apicomplexa</taxon>
        <taxon>Aconoidasida</taxon>
        <taxon>Haemosporida</taxon>
        <taxon>Plasmodiidae</taxon>
        <taxon>Plasmodium</taxon>
        <taxon>Plasmodium (Plasmodium)</taxon>
    </lineage>
</organism>
<evidence type="ECO:0000313" key="3">
    <source>
        <dbReference type="EMBL" id="EUD64493.1"/>
    </source>
</evidence>
<sequence length="415" mass="45202">MAGTTTNKIEVGFRNYLLSLIGSDSGALCSSKGQEYDDPGGRLRFLHCKETSKIEMWEKMKDKATASNNLMGLWKYTVSSCMKIEAWWDNLKNGGHEGGFYNPGTCSVGHMAVSGGRLNYGQNCVINKNHLTWDSSGNKREFYTNRQEDRSLSICRDIILQMMYYFEIVNTDSSTRSKLSNPNPCQDLYESLVRWGGTQVAEAIMTDWFIGDSSGTPGGISQSLKGIDLYEVMTETVYGDGRGDKSIRCRLAEGLESSGTQASPKYKTEYDKGMELSECRESSNKCSGLEEILQLGQSPDEEISGDITSTARIAPENGTGGDGTGVSLSASAPSYSGSSFLSSGDEDSNIKRAPKTPPSVSGGSASIGWAVGASVGILLGLVSSAYGYYRVFYMRSRRRNLMRAPRLHGARIAYA</sequence>
<name>W6ZYR6_9APIC</name>
<dbReference type="EMBL" id="KI965498">
    <property type="protein sequence ID" value="EUD64493.1"/>
    <property type="molecule type" value="Genomic_DNA"/>
</dbReference>
<keyword evidence="2" id="KW-0472">Membrane</keyword>
<dbReference type="VEuPathDB" id="PlasmoDB:C922_05133"/>
<proteinExistence type="predicted"/>
<keyword evidence="4" id="KW-1185">Reference proteome</keyword>
<feature type="region of interest" description="Disordered" evidence="1">
    <location>
        <begin position="337"/>
        <end position="363"/>
    </location>
</feature>
<dbReference type="Proteomes" id="UP000030640">
    <property type="component" value="Unassembled WGS sequence"/>
</dbReference>
<evidence type="ECO:0000256" key="2">
    <source>
        <dbReference type="SAM" id="Phobius"/>
    </source>
</evidence>
<accession>W6ZYR6</accession>
<evidence type="ECO:0000256" key="1">
    <source>
        <dbReference type="SAM" id="MobiDB-lite"/>
    </source>
</evidence>
<dbReference type="RefSeq" id="XP_008818927.1">
    <property type="nucleotide sequence ID" value="XM_008820705.1"/>
</dbReference>
<keyword evidence="2" id="KW-0812">Transmembrane</keyword>